<comment type="function">
    <text evidence="1">Involved in the modulation of the specificity of the ClpAP-mediated ATP-dependent protein degradation.</text>
</comment>
<dbReference type="GO" id="GO:0030163">
    <property type="term" value="P:protein catabolic process"/>
    <property type="evidence" value="ECO:0007669"/>
    <property type="project" value="InterPro"/>
</dbReference>
<dbReference type="SUPFAM" id="SSF54736">
    <property type="entry name" value="ClpS-like"/>
    <property type="match status" value="1"/>
</dbReference>
<organism evidence="3 4">
    <name type="scientific">Vibrio thalassae</name>
    <dbReference type="NCBI Taxonomy" id="1243014"/>
    <lineage>
        <taxon>Bacteria</taxon>
        <taxon>Pseudomonadati</taxon>
        <taxon>Pseudomonadota</taxon>
        <taxon>Gammaproteobacteria</taxon>
        <taxon>Vibrionales</taxon>
        <taxon>Vibrionaceae</taxon>
        <taxon>Vibrio</taxon>
    </lineage>
</organism>
<evidence type="ECO:0000313" key="4">
    <source>
        <dbReference type="Proteomes" id="UP000219336"/>
    </source>
</evidence>
<name>A0A240EF15_9VIBR</name>
<gene>
    <name evidence="1 3" type="primary">clpS</name>
    <name evidence="3" type="ORF">VTH8203_00875</name>
</gene>
<dbReference type="InterPro" id="IPR014719">
    <property type="entry name" value="Ribosomal_bL12_C/ClpS-like"/>
</dbReference>
<dbReference type="InterPro" id="IPR003769">
    <property type="entry name" value="ClpS_core"/>
</dbReference>
<keyword evidence="3" id="KW-0645">Protease</keyword>
<dbReference type="AlphaFoldDB" id="A0A240EF15"/>
<sequence length="122" mass="14020">MQHSVLKLKENSQHLAMSKNFEWVTPDSDLLEKEKTKVEPPAMYNVVLNNDDYTPMDFVVEILERFFSLNEDKATQVMLAVHYEGKAVCGTYTSEVAETKVAQVTMYSRENEHPLLCTMEKA</sequence>
<dbReference type="NCBIfam" id="NF000672">
    <property type="entry name" value="PRK00033.1-5"/>
    <property type="match status" value="1"/>
</dbReference>
<keyword evidence="3" id="KW-0378">Hydrolase</keyword>
<feature type="domain" description="Adaptor protein ClpS core" evidence="2">
    <location>
        <begin position="40"/>
        <end position="118"/>
    </location>
</feature>
<dbReference type="NCBIfam" id="NF000670">
    <property type="entry name" value="PRK00033.1-3"/>
    <property type="match status" value="1"/>
</dbReference>
<dbReference type="PANTHER" id="PTHR33473">
    <property type="entry name" value="ATP-DEPENDENT CLP PROTEASE ADAPTER PROTEIN CLPS1, CHLOROPLASTIC"/>
    <property type="match status" value="1"/>
</dbReference>
<protein>
    <recommendedName>
        <fullName evidence="1">ATP-dependent Clp protease adapter protein ClpS</fullName>
    </recommendedName>
</protein>
<comment type="subunit">
    <text evidence="1">Binds to the N-terminal domain of the chaperone ClpA.</text>
</comment>
<dbReference type="EMBL" id="OANU01000007">
    <property type="protein sequence ID" value="SNX47274.1"/>
    <property type="molecule type" value="Genomic_DNA"/>
</dbReference>
<comment type="similarity">
    <text evidence="1">Belongs to the ClpS family.</text>
</comment>
<dbReference type="Gene3D" id="3.30.1390.10">
    <property type="match status" value="1"/>
</dbReference>
<proteinExistence type="inferred from homology"/>
<dbReference type="GO" id="GO:0008233">
    <property type="term" value="F:peptidase activity"/>
    <property type="evidence" value="ECO:0007669"/>
    <property type="project" value="UniProtKB-KW"/>
</dbReference>
<accession>A0A240EF15</accession>
<dbReference type="PANTHER" id="PTHR33473:SF19">
    <property type="entry name" value="ATP-DEPENDENT CLP PROTEASE ADAPTER PROTEIN CLPS"/>
    <property type="match status" value="1"/>
</dbReference>
<dbReference type="GO" id="GO:0006508">
    <property type="term" value="P:proteolysis"/>
    <property type="evidence" value="ECO:0007669"/>
    <property type="project" value="UniProtKB-UniRule"/>
</dbReference>
<evidence type="ECO:0000259" key="2">
    <source>
        <dbReference type="Pfam" id="PF02617"/>
    </source>
</evidence>
<dbReference type="InterPro" id="IPR022935">
    <property type="entry name" value="ClpS"/>
</dbReference>
<reference evidence="4" key="1">
    <citation type="submission" date="2016-06" db="EMBL/GenBank/DDBJ databases">
        <authorList>
            <person name="Rodrigo-Torres L."/>
            <person name="Arahal R.D."/>
            <person name="Lucena T."/>
        </authorList>
    </citation>
    <scope>NUCLEOTIDE SEQUENCE [LARGE SCALE GENOMIC DNA]</scope>
    <source>
        <strain evidence="4">CECT8203</strain>
    </source>
</reference>
<keyword evidence="4" id="KW-1185">Reference proteome</keyword>
<dbReference type="FunFam" id="3.30.1390.10:FF:000002">
    <property type="entry name" value="ATP-dependent Clp protease adapter protein ClpS"/>
    <property type="match status" value="1"/>
</dbReference>
<dbReference type="Proteomes" id="UP000219336">
    <property type="component" value="Unassembled WGS sequence"/>
</dbReference>
<dbReference type="Pfam" id="PF02617">
    <property type="entry name" value="ClpS"/>
    <property type="match status" value="1"/>
</dbReference>
<dbReference type="HAMAP" id="MF_00302">
    <property type="entry name" value="ClpS"/>
    <property type="match status" value="1"/>
</dbReference>
<evidence type="ECO:0000256" key="1">
    <source>
        <dbReference type="HAMAP-Rule" id="MF_00302"/>
    </source>
</evidence>
<evidence type="ECO:0000313" key="3">
    <source>
        <dbReference type="EMBL" id="SNX47274.1"/>
    </source>
</evidence>